<sequence>MEIPSASFASSKCTRMPSTVIHVLTAKEYVPCVVNKFLTPSFTNKAMYSI</sequence>
<dbReference type="Proteomes" id="UP001163603">
    <property type="component" value="Chromosome 12"/>
</dbReference>
<comment type="caution">
    <text evidence="1">The sequence shown here is derived from an EMBL/GenBank/DDBJ whole genome shotgun (WGS) entry which is preliminary data.</text>
</comment>
<proteinExistence type="predicted"/>
<accession>A0ACC0XHG0</accession>
<gene>
    <name evidence="1" type="ORF">Pint_10895</name>
</gene>
<evidence type="ECO:0000313" key="2">
    <source>
        <dbReference type="Proteomes" id="UP001163603"/>
    </source>
</evidence>
<organism evidence="1 2">
    <name type="scientific">Pistacia integerrima</name>
    <dbReference type="NCBI Taxonomy" id="434235"/>
    <lineage>
        <taxon>Eukaryota</taxon>
        <taxon>Viridiplantae</taxon>
        <taxon>Streptophyta</taxon>
        <taxon>Embryophyta</taxon>
        <taxon>Tracheophyta</taxon>
        <taxon>Spermatophyta</taxon>
        <taxon>Magnoliopsida</taxon>
        <taxon>eudicotyledons</taxon>
        <taxon>Gunneridae</taxon>
        <taxon>Pentapetalae</taxon>
        <taxon>rosids</taxon>
        <taxon>malvids</taxon>
        <taxon>Sapindales</taxon>
        <taxon>Anacardiaceae</taxon>
        <taxon>Pistacia</taxon>
    </lineage>
</organism>
<dbReference type="EMBL" id="CM047747">
    <property type="protein sequence ID" value="KAJ0016783.1"/>
    <property type="molecule type" value="Genomic_DNA"/>
</dbReference>
<name>A0ACC0XHG0_9ROSI</name>
<reference evidence="2" key="1">
    <citation type="journal article" date="2023" name="G3 (Bethesda)">
        <title>Genome assembly and association tests identify interacting loci associated with vigor, precocity, and sex in interspecific pistachio rootstocks.</title>
        <authorList>
            <person name="Palmer W."/>
            <person name="Jacygrad E."/>
            <person name="Sagayaradj S."/>
            <person name="Cavanaugh K."/>
            <person name="Han R."/>
            <person name="Bertier L."/>
            <person name="Beede B."/>
            <person name="Kafkas S."/>
            <person name="Golino D."/>
            <person name="Preece J."/>
            <person name="Michelmore R."/>
        </authorList>
    </citation>
    <scope>NUCLEOTIDE SEQUENCE [LARGE SCALE GENOMIC DNA]</scope>
</reference>
<evidence type="ECO:0000313" key="1">
    <source>
        <dbReference type="EMBL" id="KAJ0016783.1"/>
    </source>
</evidence>
<keyword evidence="2" id="KW-1185">Reference proteome</keyword>
<protein>
    <submittedName>
        <fullName evidence="1">Uncharacterized protein</fullName>
    </submittedName>
</protein>